<comment type="caution">
    <text evidence="2">The sequence shown here is derived from an EMBL/GenBank/DDBJ whole genome shotgun (WGS) entry which is preliminary data.</text>
</comment>
<evidence type="ECO:0000256" key="1">
    <source>
        <dbReference type="SAM" id="Phobius"/>
    </source>
</evidence>
<name>A0A8J5ZTV4_GALPY</name>
<dbReference type="Proteomes" id="UP000700334">
    <property type="component" value="Unassembled WGS sequence"/>
</dbReference>
<keyword evidence="3" id="KW-1185">Reference proteome</keyword>
<organism evidence="2 3">
    <name type="scientific">Galemys pyrenaicus</name>
    <name type="common">Iberian desman</name>
    <name type="synonym">Pyrenean desman</name>
    <dbReference type="NCBI Taxonomy" id="202257"/>
    <lineage>
        <taxon>Eukaryota</taxon>
        <taxon>Metazoa</taxon>
        <taxon>Chordata</taxon>
        <taxon>Craniata</taxon>
        <taxon>Vertebrata</taxon>
        <taxon>Euteleostomi</taxon>
        <taxon>Mammalia</taxon>
        <taxon>Eutheria</taxon>
        <taxon>Laurasiatheria</taxon>
        <taxon>Eulipotyphla</taxon>
        <taxon>Talpidae</taxon>
        <taxon>Galemys</taxon>
    </lineage>
</organism>
<sequence length="110" mass="12496">MHALTYSSPHGWLWSAYNKIIIANSISLCQTNLKLLIMYSPISYTSLVIIAFYSNIMKFHSSRNTNTATNNSNMITSKPYQLGPTSNNSSNWRTIHSNIIILMAEHLLLF</sequence>
<gene>
    <name evidence="2" type="ORF">J0S82_002269</name>
</gene>
<dbReference type="AlphaFoldDB" id="A0A8J5ZTV4"/>
<keyword evidence="1" id="KW-1133">Transmembrane helix</keyword>
<evidence type="ECO:0000313" key="2">
    <source>
        <dbReference type="EMBL" id="KAG8506597.1"/>
    </source>
</evidence>
<evidence type="ECO:0000313" key="3">
    <source>
        <dbReference type="Proteomes" id="UP000700334"/>
    </source>
</evidence>
<protein>
    <submittedName>
        <fullName evidence="2">Uncharacterized protein</fullName>
    </submittedName>
</protein>
<dbReference type="EMBL" id="JAGFMF010012148">
    <property type="protein sequence ID" value="KAG8506597.1"/>
    <property type="molecule type" value="Genomic_DNA"/>
</dbReference>
<feature type="transmembrane region" description="Helical" evidence="1">
    <location>
        <begin position="36"/>
        <end position="56"/>
    </location>
</feature>
<keyword evidence="1" id="KW-0812">Transmembrane</keyword>
<keyword evidence="1" id="KW-0472">Membrane</keyword>
<accession>A0A8J5ZTV4</accession>
<proteinExistence type="predicted"/>
<reference evidence="2" key="1">
    <citation type="journal article" date="2021" name="Evol. Appl.">
        <title>The genome of the Pyrenean desman and the effects of bottlenecks and inbreeding on the genomic landscape of an endangered species.</title>
        <authorList>
            <person name="Escoda L."/>
            <person name="Castresana J."/>
        </authorList>
    </citation>
    <scope>NUCLEOTIDE SEQUENCE</scope>
    <source>
        <strain evidence="2">IBE-C5619</strain>
    </source>
</reference>